<organism evidence="1 2">
    <name type="scientific">Portunus trituberculatus</name>
    <name type="common">Swimming crab</name>
    <name type="synonym">Neptunus trituberculatus</name>
    <dbReference type="NCBI Taxonomy" id="210409"/>
    <lineage>
        <taxon>Eukaryota</taxon>
        <taxon>Metazoa</taxon>
        <taxon>Ecdysozoa</taxon>
        <taxon>Arthropoda</taxon>
        <taxon>Crustacea</taxon>
        <taxon>Multicrustacea</taxon>
        <taxon>Malacostraca</taxon>
        <taxon>Eumalacostraca</taxon>
        <taxon>Eucarida</taxon>
        <taxon>Decapoda</taxon>
        <taxon>Pleocyemata</taxon>
        <taxon>Brachyura</taxon>
        <taxon>Eubrachyura</taxon>
        <taxon>Portunoidea</taxon>
        <taxon>Portunidae</taxon>
        <taxon>Portuninae</taxon>
        <taxon>Portunus</taxon>
    </lineage>
</organism>
<reference evidence="1 2" key="1">
    <citation type="submission" date="2019-05" db="EMBL/GenBank/DDBJ databases">
        <title>Another draft genome of Portunus trituberculatus and its Hox gene families provides insights of decapod evolution.</title>
        <authorList>
            <person name="Jeong J.-H."/>
            <person name="Song I."/>
            <person name="Kim S."/>
            <person name="Choi T."/>
            <person name="Kim D."/>
            <person name="Ryu S."/>
            <person name="Kim W."/>
        </authorList>
    </citation>
    <scope>NUCLEOTIDE SEQUENCE [LARGE SCALE GENOMIC DNA]</scope>
    <source>
        <tissue evidence="1">Muscle</tissue>
    </source>
</reference>
<comment type="caution">
    <text evidence="1">The sequence shown here is derived from an EMBL/GenBank/DDBJ whole genome shotgun (WGS) entry which is preliminary data.</text>
</comment>
<dbReference type="Proteomes" id="UP000324222">
    <property type="component" value="Unassembled WGS sequence"/>
</dbReference>
<protein>
    <submittedName>
        <fullName evidence="1">Uncharacterized protein</fullName>
    </submittedName>
</protein>
<evidence type="ECO:0000313" key="2">
    <source>
        <dbReference type="Proteomes" id="UP000324222"/>
    </source>
</evidence>
<evidence type="ECO:0000313" key="1">
    <source>
        <dbReference type="EMBL" id="MPC89668.1"/>
    </source>
</evidence>
<dbReference type="AlphaFoldDB" id="A0A5B7J9S8"/>
<gene>
    <name evidence="1" type="ORF">E2C01_084622</name>
</gene>
<dbReference type="EMBL" id="VSRR010081771">
    <property type="protein sequence ID" value="MPC89668.1"/>
    <property type="molecule type" value="Genomic_DNA"/>
</dbReference>
<proteinExistence type="predicted"/>
<name>A0A5B7J9S8_PORTR</name>
<sequence length="62" mass="6495">MRSNACFKQTRTHDGNVSVLKLGMEVTVLRSLRLVTPTQALRCTSATTTNVAATAAATAATS</sequence>
<accession>A0A5B7J9S8</accession>
<keyword evidence="2" id="KW-1185">Reference proteome</keyword>